<dbReference type="Gene3D" id="3.30.70.100">
    <property type="match status" value="1"/>
</dbReference>
<dbReference type="Pfam" id="PF03992">
    <property type="entry name" value="ABM"/>
    <property type="match status" value="2"/>
</dbReference>
<dbReference type="SUPFAM" id="SSF54909">
    <property type="entry name" value="Dimeric alpha+beta barrel"/>
    <property type="match status" value="2"/>
</dbReference>
<dbReference type="GO" id="GO:0004497">
    <property type="term" value="F:monooxygenase activity"/>
    <property type="evidence" value="ECO:0007669"/>
    <property type="project" value="UniProtKB-KW"/>
</dbReference>
<evidence type="ECO:0000313" key="2">
    <source>
        <dbReference type="Proteomes" id="UP000198238"/>
    </source>
</evidence>
<dbReference type="OrthoDB" id="9812192at2"/>
<accession>A0A220S4F7</accession>
<gene>
    <name evidence="1" type="ORF">BG910_11225</name>
</gene>
<dbReference type="PROSITE" id="PS51725">
    <property type="entry name" value="ABM"/>
    <property type="match status" value="2"/>
</dbReference>
<evidence type="ECO:0000313" key="1">
    <source>
        <dbReference type="EMBL" id="ASK28228.1"/>
    </source>
</evidence>
<dbReference type="InterPro" id="IPR011008">
    <property type="entry name" value="Dimeric_a/b-barrel"/>
</dbReference>
<dbReference type="InterPro" id="IPR050744">
    <property type="entry name" value="AI-2_Isomerase_LsrG"/>
</dbReference>
<sequence length="241" mass="26507">MFKKSLAVAALAAALTVQTAAAAPVFNLFELGIQNGKTAHYDDIGSRNITASVGGEKGTPAMYSVKRKDNPNLAYMVEIYADNAAYQAHLQSPQYKAFLQASPQILTDHKKRIELVSQFLGDKTVRQSAATRTNLVIVDVKPEHAAAFARTVHDEMAQAVAKERGVRAIYAATEKSAPNRWYFFEIYADDAAYQAHRLTPHFQTYLKQTADMTASKQAVGITPALLQNKGGLRFDVLKSRE</sequence>
<keyword evidence="2" id="KW-1185">Reference proteome</keyword>
<keyword evidence="1" id="KW-0560">Oxidoreductase</keyword>
<dbReference type="PANTHER" id="PTHR33336">
    <property type="entry name" value="QUINOL MONOOXYGENASE YGIN-RELATED"/>
    <property type="match status" value="1"/>
</dbReference>
<proteinExistence type="predicted"/>
<dbReference type="RefSeq" id="WP_089036918.1">
    <property type="nucleotide sequence ID" value="NZ_CP022278.1"/>
</dbReference>
<dbReference type="InterPro" id="IPR007138">
    <property type="entry name" value="ABM_dom"/>
</dbReference>
<reference evidence="1 2" key="1">
    <citation type="submission" date="2017-06" db="EMBL/GenBank/DDBJ databases">
        <title>Neisseria chenwenguii sp. nov., isolated from the intestinal contents of Tibetan Plateau Pika in Yushu, Qinghai Province, China.</title>
        <authorList>
            <person name="Zhang G."/>
        </authorList>
    </citation>
    <scope>NUCLEOTIDE SEQUENCE [LARGE SCALE GENOMIC DNA]</scope>
    <source>
        <strain evidence="1 2">10023</strain>
    </source>
</reference>
<organism evidence="1 2">
    <name type="scientific">Neisseria chenwenguii</name>
    <dbReference type="NCBI Taxonomy" id="1853278"/>
    <lineage>
        <taxon>Bacteria</taxon>
        <taxon>Pseudomonadati</taxon>
        <taxon>Pseudomonadota</taxon>
        <taxon>Betaproteobacteria</taxon>
        <taxon>Neisseriales</taxon>
        <taxon>Neisseriaceae</taxon>
        <taxon>Neisseria</taxon>
    </lineage>
</organism>
<protein>
    <submittedName>
        <fullName evidence="1">Antibiotic biosynthesis monooxygenase</fullName>
    </submittedName>
</protein>
<dbReference type="AlphaFoldDB" id="A0A220S4F7"/>
<dbReference type="KEGG" id="nei:BG910_11225"/>
<dbReference type="PANTHER" id="PTHR33336:SF3">
    <property type="entry name" value="ABM DOMAIN-CONTAINING PROTEIN"/>
    <property type="match status" value="1"/>
</dbReference>
<keyword evidence="1" id="KW-0503">Monooxygenase</keyword>
<dbReference type="Proteomes" id="UP000198238">
    <property type="component" value="Chromosome"/>
</dbReference>
<name>A0A220S4F7_9NEIS</name>
<dbReference type="EMBL" id="CP022278">
    <property type="protein sequence ID" value="ASK28228.1"/>
    <property type="molecule type" value="Genomic_DNA"/>
</dbReference>